<accession>A0AC60QBS3</accession>
<evidence type="ECO:0000313" key="2">
    <source>
        <dbReference type="Proteomes" id="UP000805193"/>
    </source>
</evidence>
<proteinExistence type="predicted"/>
<keyword evidence="2" id="KW-1185">Reference proteome</keyword>
<name>A0AC60QBS3_IXOPE</name>
<gene>
    <name evidence="1" type="ORF">HPB47_022929</name>
</gene>
<protein>
    <submittedName>
        <fullName evidence="1">Uncharacterized protein</fullName>
    </submittedName>
</protein>
<dbReference type="Proteomes" id="UP000805193">
    <property type="component" value="Unassembled WGS sequence"/>
</dbReference>
<dbReference type="EMBL" id="JABSTQ010009345">
    <property type="protein sequence ID" value="KAG0430193.1"/>
    <property type="molecule type" value="Genomic_DNA"/>
</dbReference>
<sequence length="267" mass="30332">MPVARQNLLFSFLENEPAAEPTGAEMGTGDLRLIKVDVPPNALLGGSARLRCRFKLGNTALYSVKWYKEDQEFFRYVPGDHPPKNVFPLKDVTVNVLHCSRVQLQRMHRVMAVYYIWKSTWERTRRALPKRSPKISGIQKHYEVGDAVDINCYSPESQPVVSFRWFLNEAPAEPPIFEISNLATLHENGLASSASRLRFIISEDQFLNGSASIKCVAEVPDVYMKANETIIRRRPDSVAAKTPTESTDDECLLKMISVLRKVWASYQ</sequence>
<reference evidence="1 2" key="1">
    <citation type="journal article" date="2020" name="Cell">
        <title>Large-Scale Comparative Analyses of Tick Genomes Elucidate Their Genetic Diversity and Vector Capacities.</title>
        <authorList>
            <consortium name="Tick Genome and Microbiome Consortium (TIGMIC)"/>
            <person name="Jia N."/>
            <person name="Wang J."/>
            <person name="Shi W."/>
            <person name="Du L."/>
            <person name="Sun Y."/>
            <person name="Zhan W."/>
            <person name="Jiang J.F."/>
            <person name="Wang Q."/>
            <person name="Zhang B."/>
            <person name="Ji P."/>
            <person name="Bell-Sakyi L."/>
            <person name="Cui X.M."/>
            <person name="Yuan T.T."/>
            <person name="Jiang B.G."/>
            <person name="Yang W.F."/>
            <person name="Lam T.T."/>
            <person name="Chang Q.C."/>
            <person name="Ding S.J."/>
            <person name="Wang X.J."/>
            <person name="Zhu J.G."/>
            <person name="Ruan X.D."/>
            <person name="Zhao L."/>
            <person name="Wei J.T."/>
            <person name="Ye R.Z."/>
            <person name="Que T.C."/>
            <person name="Du C.H."/>
            <person name="Zhou Y.H."/>
            <person name="Cheng J.X."/>
            <person name="Dai P.F."/>
            <person name="Guo W.B."/>
            <person name="Han X.H."/>
            <person name="Huang E.J."/>
            <person name="Li L.F."/>
            <person name="Wei W."/>
            <person name="Gao Y.C."/>
            <person name="Liu J.Z."/>
            <person name="Shao H.Z."/>
            <person name="Wang X."/>
            <person name="Wang C.C."/>
            <person name="Yang T.C."/>
            <person name="Huo Q.B."/>
            <person name="Li W."/>
            <person name="Chen H.Y."/>
            <person name="Chen S.E."/>
            <person name="Zhou L.G."/>
            <person name="Ni X.B."/>
            <person name="Tian J.H."/>
            <person name="Sheng Y."/>
            <person name="Liu T."/>
            <person name="Pan Y.S."/>
            <person name="Xia L.Y."/>
            <person name="Li J."/>
            <person name="Zhao F."/>
            <person name="Cao W.C."/>
        </authorList>
    </citation>
    <scope>NUCLEOTIDE SEQUENCE [LARGE SCALE GENOMIC DNA]</scope>
    <source>
        <strain evidence="1">Iper-2018</strain>
    </source>
</reference>
<organism evidence="1 2">
    <name type="scientific">Ixodes persulcatus</name>
    <name type="common">Taiga tick</name>
    <dbReference type="NCBI Taxonomy" id="34615"/>
    <lineage>
        <taxon>Eukaryota</taxon>
        <taxon>Metazoa</taxon>
        <taxon>Ecdysozoa</taxon>
        <taxon>Arthropoda</taxon>
        <taxon>Chelicerata</taxon>
        <taxon>Arachnida</taxon>
        <taxon>Acari</taxon>
        <taxon>Parasitiformes</taxon>
        <taxon>Ixodida</taxon>
        <taxon>Ixodoidea</taxon>
        <taxon>Ixodidae</taxon>
        <taxon>Ixodinae</taxon>
        <taxon>Ixodes</taxon>
    </lineage>
</organism>
<evidence type="ECO:0000313" key="1">
    <source>
        <dbReference type="EMBL" id="KAG0430193.1"/>
    </source>
</evidence>
<comment type="caution">
    <text evidence="1">The sequence shown here is derived from an EMBL/GenBank/DDBJ whole genome shotgun (WGS) entry which is preliminary data.</text>
</comment>